<dbReference type="EMBL" id="VCEA01000001">
    <property type="protein sequence ID" value="KAB0363237.1"/>
    <property type="molecule type" value="Genomic_DNA"/>
</dbReference>
<proteinExistence type="predicted"/>
<accession>A0A5N3WQQ9</accession>
<dbReference type="InterPro" id="IPR032639">
    <property type="entry name" value="Tex_YqgF"/>
</dbReference>
<feature type="compositionally biased region" description="Polar residues" evidence="2">
    <location>
        <begin position="138"/>
        <end position="157"/>
    </location>
</feature>
<comment type="caution">
    <text evidence="4">The sequence shown here is derived from an EMBL/GenBank/DDBJ whole genome shotgun (WGS) entry which is preliminary data.</text>
</comment>
<feature type="region of interest" description="Disordered" evidence="2">
    <location>
        <begin position="92"/>
        <end position="161"/>
    </location>
</feature>
<evidence type="ECO:0000256" key="1">
    <source>
        <dbReference type="SAM" id="Coils"/>
    </source>
</evidence>
<dbReference type="InterPro" id="IPR006641">
    <property type="entry name" value="YqgF/RNaseH-like_dom"/>
</dbReference>
<evidence type="ECO:0000256" key="2">
    <source>
        <dbReference type="SAM" id="MobiDB-lite"/>
    </source>
</evidence>
<protein>
    <recommendedName>
        <fullName evidence="3">YqgF/RNase H-like domain-containing protein</fullName>
    </recommendedName>
</protein>
<feature type="compositionally biased region" description="Basic residues" evidence="2">
    <location>
        <begin position="45"/>
        <end position="65"/>
    </location>
</feature>
<dbReference type="Proteomes" id="UP000326458">
    <property type="component" value="Unassembled WGS sequence"/>
</dbReference>
<keyword evidence="5" id="KW-1185">Reference proteome</keyword>
<dbReference type="Pfam" id="PF09371">
    <property type="entry name" value="Tex_N"/>
    <property type="match status" value="1"/>
</dbReference>
<keyword evidence="1" id="KW-0175">Coiled coil</keyword>
<dbReference type="SUPFAM" id="SSF158832">
    <property type="entry name" value="Tex N-terminal region-like"/>
    <property type="match status" value="1"/>
</dbReference>
<feature type="coiled-coil region" evidence="1">
    <location>
        <begin position="257"/>
        <end position="284"/>
    </location>
</feature>
<dbReference type="PANTHER" id="PTHR10724">
    <property type="entry name" value="30S RIBOSOMAL PROTEIN S1"/>
    <property type="match status" value="1"/>
</dbReference>
<dbReference type="InterPro" id="IPR037027">
    <property type="entry name" value="YqgF/RNaseH-like_dom_sf"/>
</dbReference>
<dbReference type="InterPro" id="IPR012337">
    <property type="entry name" value="RNaseH-like_sf"/>
</dbReference>
<sequence>MSSLPRRAKAKVQTVISKDEFSSFSELSSASEDDKEDSAWEPQKKVPRSRKPPVSRVSKPKRVPRVKNTLQISVGSEDMAVKEELNNSIAIADVDLEDKNKLETGQPLKTAKTKRKNSAQSPSARRTKKLKTDEEANKASSLESRNNSTEMPSTSTMWEGGCKEEENKDDFTCGQSPLKKVKTETCPQGQPVRFPANTSNIEDVEMNWDIVQVLSERTDVELWVCANIIRLFNDDNTIPFIIRYRKELINNLDADSLREVQQTLEELRAVAKKAHSTIQKIKKEGKMSECLLKALLNCKTFEELEHVSAPYKTGSKGTKAQRAKQLGLEGAARTLLENPGELNLLSYIRPNVKGLSALQDIETGVQHILADMIAKDKDTLDFIRKLCQDRYIHIQSSLAKVSSKKVNEKDVDKFQLYQNFSCNIRNIQHHQAFLFCRWRPRGFARPELMKILYNSLDDSFKRLIYPLLCREFRAKLTSDAEKESVMMFGRNLRQLLLTSPVPGRTLMGVDPGYKHGCKLAVISPTSQILHTDVVYLHCGQGFREAEKIKRLLLNFNCSTVVIGNGTACRETEAYFADLIMKNYFAPLDVVYWSLADYSPWGHKELDRLIGDAIQPSHHLSKRVSFGARKICVYLLLLPCASYACLEVLLHLSGLLFPSSLKKWKEKENAFSLFMRVLKIQIPIVLKKSKIKDNINLQSQLPKEKKKSELSYRL</sequence>
<dbReference type="InterPro" id="IPR050437">
    <property type="entry name" value="Ribos_protein_bS1-like"/>
</dbReference>
<reference evidence="4 5" key="1">
    <citation type="submission" date="2019-06" db="EMBL/GenBank/DDBJ databases">
        <title>Discovery of a novel chromosome fission-fusion reversal in muntjac.</title>
        <authorList>
            <person name="Mudd A.B."/>
            <person name="Bredeson J.V."/>
            <person name="Baum R."/>
            <person name="Hockemeyer D."/>
            <person name="Rokhsar D.S."/>
        </authorList>
    </citation>
    <scope>NUCLEOTIDE SEQUENCE [LARGE SCALE GENOMIC DNA]</scope>
    <source>
        <strain evidence="4">UTSW_UCB_Mm</strain>
        <tissue evidence="4">Fibroblast cell line</tissue>
    </source>
</reference>
<dbReference type="Gene3D" id="1.10.3500.10">
    <property type="entry name" value="Tex N-terminal region-like"/>
    <property type="match status" value="1"/>
</dbReference>
<organism evidence="4 5">
    <name type="scientific">Muntiacus muntjak</name>
    <name type="common">Barking deer</name>
    <name type="synonym">Indian muntjac</name>
    <dbReference type="NCBI Taxonomy" id="9888"/>
    <lineage>
        <taxon>Eukaryota</taxon>
        <taxon>Metazoa</taxon>
        <taxon>Chordata</taxon>
        <taxon>Craniata</taxon>
        <taxon>Vertebrata</taxon>
        <taxon>Euteleostomi</taxon>
        <taxon>Mammalia</taxon>
        <taxon>Eutheria</taxon>
        <taxon>Laurasiatheria</taxon>
        <taxon>Artiodactyla</taxon>
        <taxon>Ruminantia</taxon>
        <taxon>Pecora</taxon>
        <taxon>Cervidae</taxon>
        <taxon>Muntiacinae</taxon>
        <taxon>Muntiacus</taxon>
    </lineage>
</organism>
<dbReference type="GO" id="GO:0003735">
    <property type="term" value="F:structural constituent of ribosome"/>
    <property type="evidence" value="ECO:0007669"/>
    <property type="project" value="TreeGrafter"/>
</dbReference>
<dbReference type="AlphaFoldDB" id="A0A5N3WQQ9"/>
<dbReference type="PANTHER" id="PTHR10724:SF10">
    <property type="entry name" value="S1 RNA-BINDING DOMAIN-CONTAINING PROTEIN 1"/>
    <property type="match status" value="1"/>
</dbReference>
<dbReference type="GO" id="GO:0006412">
    <property type="term" value="P:translation"/>
    <property type="evidence" value="ECO:0007669"/>
    <property type="project" value="TreeGrafter"/>
</dbReference>
<dbReference type="SMART" id="SM00732">
    <property type="entry name" value="YqgFc"/>
    <property type="match status" value="1"/>
</dbReference>
<dbReference type="Pfam" id="PF16921">
    <property type="entry name" value="Tex_YqgF"/>
    <property type="match status" value="1"/>
</dbReference>
<gene>
    <name evidence="4" type="ORF">FD754_007393</name>
</gene>
<feature type="domain" description="YqgF/RNase H-like" evidence="3">
    <location>
        <begin position="504"/>
        <end position="596"/>
    </location>
</feature>
<dbReference type="GO" id="GO:0003729">
    <property type="term" value="F:mRNA binding"/>
    <property type="evidence" value="ECO:0007669"/>
    <property type="project" value="TreeGrafter"/>
</dbReference>
<evidence type="ECO:0000313" key="4">
    <source>
        <dbReference type="EMBL" id="KAB0363237.1"/>
    </source>
</evidence>
<dbReference type="GO" id="GO:0006139">
    <property type="term" value="P:nucleobase-containing compound metabolic process"/>
    <property type="evidence" value="ECO:0007669"/>
    <property type="project" value="InterPro"/>
</dbReference>
<dbReference type="SUPFAM" id="SSF53098">
    <property type="entry name" value="Ribonuclease H-like"/>
    <property type="match status" value="1"/>
</dbReference>
<evidence type="ECO:0000259" key="3">
    <source>
        <dbReference type="SMART" id="SM00732"/>
    </source>
</evidence>
<dbReference type="InterPro" id="IPR018974">
    <property type="entry name" value="Tex-like_N"/>
</dbReference>
<dbReference type="InterPro" id="IPR023323">
    <property type="entry name" value="Tex-like_dom_sf"/>
</dbReference>
<dbReference type="Gene3D" id="3.30.420.140">
    <property type="entry name" value="YqgF/RNase H-like domain"/>
    <property type="match status" value="1"/>
</dbReference>
<dbReference type="Gene3D" id="1.10.10.650">
    <property type="entry name" value="RuvA domain 2-like"/>
    <property type="match status" value="1"/>
</dbReference>
<dbReference type="FunFam" id="1.10.10.650:FF:000001">
    <property type="entry name" value="S1 RNA-binding domain 1"/>
    <property type="match status" value="1"/>
</dbReference>
<evidence type="ECO:0000313" key="5">
    <source>
        <dbReference type="Proteomes" id="UP000326458"/>
    </source>
</evidence>
<dbReference type="InterPro" id="IPR023319">
    <property type="entry name" value="Tex-like_HTH_dom_sf"/>
</dbReference>
<name>A0A5N3WQQ9_MUNMU</name>
<feature type="region of interest" description="Disordered" evidence="2">
    <location>
        <begin position="23"/>
        <end position="70"/>
    </location>
</feature>